<gene>
    <name evidence="3" type="ORF">SAMN05192534_103131</name>
</gene>
<protein>
    <submittedName>
        <fullName evidence="3">XRE family transcriptional regulator, master regulator for biofilm formation</fullName>
    </submittedName>
</protein>
<feature type="domain" description="HTH cro/C1-type" evidence="1">
    <location>
        <begin position="6"/>
        <end position="61"/>
    </location>
</feature>
<dbReference type="GO" id="GO:0006355">
    <property type="term" value="P:regulation of DNA-templated transcription"/>
    <property type="evidence" value="ECO:0007669"/>
    <property type="project" value="InterPro"/>
</dbReference>
<proteinExistence type="predicted"/>
<dbReference type="InterPro" id="IPR010982">
    <property type="entry name" value="Lambda_DNA-bd_dom_sf"/>
</dbReference>
<evidence type="ECO:0000259" key="2">
    <source>
        <dbReference type="PROSITE" id="PS51500"/>
    </source>
</evidence>
<dbReference type="Gene3D" id="1.10.260.40">
    <property type="entry name" value="lambda repressor-like DNA-binding domains"/>
    <property type="match status" value="1"/>
</dbReference>
<dbReference type="InterPro" id="IPR001387">
    <property type="entry name" value="Cro/C1-type_HTH"/>
</dbReference>
<dbReference type="AlphaFoldDB" id="A0A1G8B328"/>
<name>A0A1G8B328_9BACI</name>
<dbReference type="SUPFAM" id="SSF47406">
    <property type="entry name" value="SinR repressor dimerisation domain-like"/>
    <property type="match status" value="1"/>
</dbReference>
<dbReference type="GO" id="GO:0003677">
    <property type="term" value="F:DNA binding"/>
    <property type="evidence" value="ECO:0007669"/>
    <property type="project" value="InterPro"/>
</dbReference>
<accession>A0A1G8B328</accession>
<feature type="domain" description="Sin" evidence="2">
    <location>
        <begin position="65"/>
        <end position="103"/>
    </location>
</feature>
<sequence length="110" mass="12660">MLSEKITHYRLMNNMSVMDLSRETGLSTTRLKRIEHNKHVHLPPDTIKTIADGLGVSVHSLLETENNANNPANLDSVWTDIVKEAMDSHVTKEEFKRFLEAKKRETDHHD</sequence>
<dbReference type="PROSITE" id="PS51500">
    <property type="entry name" value="SIN"/>
    <property type="match status" value="1"/>
</dbReference>
<dbReference type="EMBL" id="FNDK01000003">
    <property type="protein sequence ID" value="SDH27597.1"/>
    <property type="molecule type" value="Genomic_DNA"/>
</dbReference>
<dbReference type="PROSITE" id="PS50943">
    <property type="entry name" value="HTH_CROC1"/>
    <property type="match status" value="1"/>
</dbReference>
<dbReference type="RefSeq" id="WP_091271747.1">
    <property type="nucleotide sequence ID" value="NZ_FNDK01000003.1"/>
</dbReference>
<dbReference type="OrthoDB" id="2943565at2"/>
<dbReference type="InterPro" id="IPR036281">
    <property type="entry name" value="SinR/SinI_dimer_dom_sf"/>
</dbReference>
<dbReference type="SMART" id="SM00530">
    <property type="entry name" value="HTH_XRE"/>
    <property type="match status" value="1"/>
</dbReference>
<reference evidence="3 4" key="1">
    <citation type="submission" date="2016-10" db="EMBL/GenBank/DDBJ databases">
        <authorList>
            <person name="de Groot N.N."/>
        </authorList>
    </citation>
    <scope>NUCLEOTIDE SEQUENCE [LARGE SCALE GENOMIC DNA]</scope>
    <source>
        <strain evidence="3 4">DSM 21632</strain>
    </source>
</reference>
<evidence type="ECO:0000259" key="1">
    <source>
        <dbReference type="PROSITE" id="PS50943"/>
    </source>
</evidence>
<dbReference type="STRING" id="568899.SAMN05192534_103131"/>
<evidence type="ECO:0000313" key="4">
    <source>
        <dbReference type="Proteomes" id="UP000199163"/>
    </source>
</evidence>
<keyword evidence="4" id="KW-1185">Reference proteome</keyword>
<organism evidence="3 4">
    <name type="scientific">Alteribacillus persepolensis</name>
    <dbReference type="NCBI Taxonomy" id="568899"/>
    <lineage>
        <taxon>Bacteria</taxon>
        <taxon>Bacillati</taxon>
        <taxon>Bacillota</taxon>
        <taxon>Bacilli</taxon>
        <taxon>Bacillales</taxon>
        <taxon>Bacillaceae</taxon>
        <taxon>Alteribacillus</taxon>
    </lineage>
</organism>
<dbReference type="GO" id="GO:0046983">
    <property type="term" value="F:protein dimerization activity"/>
    <property type="evidence" value="ECO:0007669"/>
    <property type="project" value="InterPro"/>
</dbReference>
<dbReference type="Pfam" id="PF08671">
    <property type="entry name" value="SinI"/>
    <property type="match status" value="1"/>
</dbReference>
<dbReference type="CDD" id="cd00093">
    <property type="entry name" value="HTH_XRE"/>
    <property type="match status" value="1"/>
</dbReference>
<dbReference type="SUPFAM" id="SSF47413">
    <property type="entry name" value="lambda repressor-like DNA-binding domains"/>
    <property type="match status" value="1"/>
</dbReference>
<evidence type="ECO:0000313" key="3">
    <source>
        <dbReference type="EMBL" id="SDH27597.1"/>
    </source>
</evidence>
<dbReference type="InterPro" id="IPR010981">
    <property type="entry name" value="SinR/SinI_dimer_dom"/>
</dbReference>
<dbReference type="Proteomes" id="UP000199163">
    <property type="component" value="Unassembled WGS sequence"/>
</dbReference>
<dbReference type="Pfam" id="PF12844">
    <property type="entry name" value="HTH_19"/>
    <property type="match status" value="1"/>
</dbReference>